<accession>A0A381UGG9</accession>
<dbReference type="GO" id="GO:0016787">
    <property type="term" value="F:hydrolase activity"/>
    <property type="evidence" value="ECO:0007669"/>
    <property type="project" value="InterPro"/>
</dbReference>
<name>A0A381UGG9_9ZZZZ</name>
<evidence type="ECO:0000313" key="1">
    <source>
        <dbReference type="EMBL" id="SVA26821.1"/>
    </source>
</evidence>
<protein>
    <recommendedName>
        <fullName evidence="2">CobB/CobQ-like glutamine amidotransferase domain-containing protein</fullName>
    </recommendedName>
</protein>
<organism evidence="1">
    <name type="scientific">marine metagenome</name>
    <dbReference type="NCBI Taxonomy" id="408172"/>
    <lineage>
        <taxon>unclassified sequences</taxon>
        <taxon>metagenomes</taxon>
        <taxon>ecological metagenomes</taxon>
    </lineage>
</organism>
<evidence type="ECO:0008006" key="2">
    <source>
        <dbReference type="Google" id="ProtNLM"/>
    </source>
</evidence>
<dbReference type="EMBL" id="UINC01006319">
    <property type="protein sequence ID" value="SVA26821.1"/>
    <property type="molecule type" value="Genomic_DNA"/>
</dbReference>
<gene>
    <name evidence="1" type="ORF">METZ01_LOCUS79675</name>
</gene>
<dbReference type="Gene3D" id="3.40.50.880">
    <property type="match status" value="1"/>
</dbReference>
<dbReference type="SUPFAM" id="SSF52317">
    <property type="entry name" value="Class I glutamine amidotransferase-like"/>
    <property type="match status" value="1"/>
</dbReference>
<dbReference type="InterPro" id="IPR029062">
    <property type="entry name" value="Class_I_gatase-like"/>
</dbReference>
<dbReference type="AlphaFoldDB" id="A0A381UGG9"/>
<sequence>MVIKIAWINVGNGYGIQDISPLLEKHTDESVLVERFLPGISDISGIIITGDAPDLVEPTSIWESDTIGFVKTCLSTNMPVLATGYGMGFLNLCFGGGHLSPVGNHRVDSMNYAHRVYVSPGSKSAAILGIGGFFSLNSRHKLGLKEPKRSPRLLGAAYSVDEGIIEGIESTEHSWVIGFQANLESCDENPKAFGNIFIAFVERVVNFHKLHHKS</sequence>
<dbReference type="Pfam" id="PF07722">
    <property type="entry name" value="Peptidase_C26"/>
    <property type="match status" value="1"/>
</dbReference>
<proteinExistence type="predicted"/>
<reference evidence="1" key="1">
    <citation type="submission" date="2018-05" db="EMBL/GenBank/DDBJ databases">
        <authorList>
            <person name="Lanie J.A."/>
            <person name="Ng W.-L."/>
            <person name="Kazmierczak K.M."/>
            <person name="Andrzejewski T.M."/>
            <person name="Davidsen T.M."/>
            <person name="Wayne K.J."/>
            <person name="Tettelin H."/>
            <person name="Glass J.I."/>
            <person name="Rusch D."/>
            <person name="Podicherti R."/>
            <person name="Tsui H.-C.T."/>
            <person name="Winkler M.E."/>
        </authorList>
    </citation>
    <scope>NUCLEOTIDE SEQUENCE</scope>
</reference>
<dbReference type="InterPro" id="IPR011697">
    <property type="entry name" value="Peptidase_C26"/>
</dbReference>